<evidence type="ECO:0000313" key="2">
    <source>
        <dbReference type="EMBL" id="KAJ1208112.1"/>
    </source>
</evidence>
<dbReference type="InterPro" id="IPR042566">
    <property type="entry name" value="L1_C"/>
</dbReference>
<dbReference type="Gene3D" id="3.30.250.20">
    <property type="entry name" value="L1 transposable element, C-terminal domain"/>
    <property type="match status" value="1"/>
</dbReference>
<dbReference type="EMBL" id="JANPWB010000002">
    <property type="protein sequence ID" value="KAJ1208112.1"/>
    <property type="molecule type" value="Genomic_DNA"/>
</dbReference>
<dbReference type="AlphaFoldDB" id="A0AAV7W6F0"/>
<keyword evidence="3" id="KW-1185">Reference proteome</keyword>
<feature type="region of interest" description="Disordered" evidence="1">
    <location>
        <begin position="75"/>
        <end position="99"/>
    </location>
</feature>
<evidence type="ECO:0000313" key="3">
    <source>
        <dbReference type="Proteomes" id="UP001066276"/>
    </source>
</evidence>
<gene>
    <name evidence="2" type="ORF">NDU88_003501</name>
</gene>
<comment type="caution">
    <text evidence="2">The sequence shown here is derived from an EMBL/GenBank/DDBJ whole genome shotgun (WGS) entry which is preliminary data.</text>
</comment>
<reference evidence="2" key="1">
    <citation type="journal article" date="2022" name="bioRxiv">
        <title>Sequencing and chromosome-scale assembly of the giantPleurodeles waltlgenome.</title>
        <authorList>
            <person name="Brown T."/>
            <person name="Elewa A."/>
            <person name="Iarovenko S."/>
            <person name="Subramanian E."/>
            <person name="Araus A.J."/>
            <person name="Petzold A."/>
            <person name="Susuki M."/>
            <person name="Suzuki K.-i.T."/>
            <person name="Hayashi T."/>
            <person name="Toyoda A."/>
            <person name="Oliveira C."/>
            <person name="Osipova E."/>
            <person name="Leigh N.D."/>
            <person name="Simon A."/>
            <person name="Yun M.H."/>
        </authorList>
    </citation>
    <scope>NUCLEOTIDE SEQUENCE</scope>
    <source>
        <strain evidence="2">20211129_DDA</strain>
        <tissue evidence="2">Liver</tissue>
    </source>
</reference>
<evidence type="ECO:0000256" key="1">
    <source>
        <dbReference type="SAM" id="MobiDB-lite"/>
    </source>
</evidence>
<feature type="compositionally biased region" description="Polar residues" evidence="1">
    <location>
        <begin position="82"/>
        <end position="96"/>
    </location>
</feature>
<dbReference type="Proteomes" id="UP001066276">
    <property type="component" value="Chromosome 1_2"/>
</dbReference>
<protein>
    <submittedName>
        <fullName evidence="2">Uncharacterized protein</fullName>
    </submittedName>
</protein>
<proteinExistence type="predicted"/>
<organism evidence="2 3">
    <name type="scientific">Pleurodeles waltl</name>
    <name type="common">Iberian ribbed newt</name>
    <dbReference type="NCBI Taxonomy" id="8319"/>
    <lineage>
        <taxon>Eukaryota</taxon>
        <taxon>Metazoa</taxon>
        <taxon>Chordata</taxon>
        <taxon>Craniata</taxon>
        <taxon>Vertebrata</taxon>
        <taxon>Euteleostomi</taxon>
        <taxon>Amphibia</taxon>
        <taxon>Batrachia</taxon>
        <taxon>Caudata</taxon>
        <taxon>Salamandroidea</taxon>
        <taxon>Salamandridae</taxon>
        <taxon>Pleurodelinae</taxon>
        <taxon>Pleurodeles</taxon>
    </lineage>
</organism>
<sequence length="136" mass="15461">MPAPVTPPHDNKQILIFPDYTRKVQDLWKNFLPIKRLLHEDKIKYGLLYLVKLGIQHKDTVHFFETAAAATEWLDHQREGNGKQTGDLTGRSSTGGDCNDLGDTRLSKANFLLGNDRTVEAASWSVRIERSAMRQQ</sequence>
<accession>A0AAV7W6F0</accession>
<name>A0AAV7W6F0_PLEWA</name>